<dbReference type="RefSeq" id="WP_102552878.1">
    <property type="nucleotide sequence ID" value="NZ_MCZF01000236.1"/>
</dbReference>
<gene>
    <name evidence="1" type="ORF">BCT54_04885</name>
</gene>
<dbReference type="InterPro" id="IPR019647">
    <property type="entry name" value="PhoP_reg_network_YrbL"/>
</dbReference>
<accession>A0A2N7JP19</accession>
<dbReference type="Pfam" id="PF10707">
    <property type="entry name" value="YrbL-PhoP_reg"/>
    <property type="match status" value="1"/>
</dbReference>
<protein>
    <recommendedName>
        <fullName evidence="3">PhoP regulatory network protein YrbL</fullName>
    </recommendedName>
</protein>
<dbReference type="AlphaFoldDB" id="A0A2N7JP19"/>
<evidence type="ECO:0000313" key="1">
    <source>
        <dbReference type="EMBL" id="PMM44937.1"/>
    </source>
</evidence>
<sequence>MNITELKLSDALEIARGSERVVYVHPENPSLCIKIRYQTKRSRNESEREFSYMQSLKKRMDISDLPFALPIEWVETNLGPGLVCPLIKGEDGKVATNLAKDRTHPKLELLVDEFCQKLISKKISVIDLVSGNLVIAYYQGREQVVMIDGFGFTNDFLKLLYHLTPAITQRQTQRRVALLKKRFGFN</sequence>
<evidence type="ECO:0008006" key="3">
    <source>
        <dbReference type="Google" id="ProtNLM"/>
    </source>
</evidence>
<dbReference type="Proteomes" id="UP000235533">
    <property type="component" value="Unassembled WGS sequence"/>
</dbReference>
<evidence type="ECO:0000313" key="2">
    <source>
        <dbReference type="Proteomes" id="UP000235533"/>
    </source>
</evidence>
<proteinExistence type="predicted"/>
<comment type="caution">
    <text evidence="1">The sequence shown here is derived from an EMBL/GenBank/DDBJ whole genome shotgun (WGS) entry which is preliminary data.</text>
</comment>
<reference evidence="2" key="1">
    <citation type="submission" date="2016-07" db="EMBL/GenBank/DDBJ databases">
        <title>Nontailed viruses are major unrecognized killers of bacteria in the ocean.</title>
        <authorList>
            <person name="Kauffman K."/>
            <person name="Hussain F."/>
            <person name="Yang J."/>
            <person name="Arevalo P."/>
            <person name="Brown J."/>
            <person name="Cutler M."/>
            <person name="Kelly L."/>
            <person name="Polz M.F."/>
        </authorList>
    </citation>
    <scope>NUCLEOTIDE SEQUENCE [LARGE SCALE GENOMIC DNA]</scope>
    <source>
        <strain evidence="2">10N.261.48.B5</strain>
    </source>
</reference>
<dbReference type="EMBL" id="MCZF01000236">
    <property type="protein sequence ID" value="PMM44937.1"/>
    <property type="molecule type" value="Genomic_DNA"/>
</dbReference>
<organism evidence="1 2">
    <name type="scientific">Vibrio splendidus</name>
    <dbReference type="NCBI Taxonomy" id="29497"/>
    <lineage>
        <taxon>Bacteria</taxon>
        <taxon>Pseudomonadati</taxon>
        <taxon>Pseudomonadota</taxon>
        <taxon>Gammaproteobacteria</taxon>
        <taxon>Vibrionales</taxon>
        <taxon>Vibrionaceae</taxon>
        <taxon>Vibrio</taxon>
    </lineage>
</organism>
<name>A0A2N7JP19_VIBSP</name>